<dbReference type="NCBIfam" id="NF009489">
    <property type="entry name" value="PRK12851.1"/>
    <property type="match status" value="1"/>
</dbReference>
<dbReference type="RefSeq" id="WP_106499326.1">
    <property type="nucleotide sequence ID" value="NZ_PXVC01000009.1"/>
</dbReference>
<dbReference type="EMBL" id="PXVC01000009">
    <property type="protein sequence ID" value="PSI02266.1"/>
    <property type="molecule type" value="Genomic_DNA"/>
</dbReference>
<dbReference type="STRING" id="1910958.BTM30_04200"/>
<dbReference type="GO" id="GO:0140662">
    <property type="term" value="F:ATP-dependent protein folding chaperone"/>
    <property type="evidence" value="ECO:0007669"/>
    <property type="project" value="InterPro"/>
</dbReference>
<name>A0A2P7EG96_9SYNE</name>
<dbReference type="GO" id="GO:0005737">
    <property type="term" value="C:cytoplasm"/>
    <property type="evidence" value="ECO:0007669"/>
    <property type="project" value="UniProtKB-SubCell"/>
</dbReference>
<evidence type="ECO:0000256" key="7">
    <source>
        <dbReference type="HAMAP-Rule" id="MF_00600"/>
    </source>
</evidence>
<keyword evidence="5 7" id="KW-0143">Chaperone</keyword>
<dbReference type="PANTHER" id="PTHR45633">
    <property type="entry name" value="60 KDA HEAT SHOCK PROTEIN, MITOCHONDRIAL"/>
    <property type="match status" value="1"/>
</dbReference>
<comment type="similarity">
    <text evidence="1 7 8">Belongs to the chaperonin (HSP60) family.</text>
</comment>
<proteinExistence type="inferred from homology"/>
<reference evidence="11" key="1">
    <citation type="submission" date="2018-03" db="EMBL/GenBank/DDBJ databases">
        <title>Ecological and genomic features of two cosmopolitan and abundant freshwater picocyanobacteria.</title>
        <authorList>
            <person name="Cabello-Yeves P.J."/>
            <person name="Picazo A."/>
            <person name="Camacho A."/>
            <person name="Callieri C."/>
            <person name="Rosselli R."/>
            <person name="Roda-Garcia J."/>
            <person name="Coutinho F.H."/>
            <person name="Rodriguez-Valera F."/>
        </authorList>
    </citation>
    <scope>NUCLEOTIDE SEQUENCE [LARGE SCALE GENOMIC DNA]</scope>
    <source>
        <strain evidence="11">Tous</strain>
    </source>
</reference>
<dbReference type="Proteomes" id="UP000240206">
    <property type="component" value="Unassembled WGS sequence"/>
</dbReference>
<accession>A0A2P7EG96</accession>
<evidence type="ECO:0000256" key="8">
    <source>
        <dbReference type="RuleBase" id="RU000418"/>
    </source>
</evidence>
<feature type="binding site" evidence="7">
    <location>
        <position position="413"/>
    </location>
    <ligand>
        <name>ATP</name>
        <dbReference type="ChEBI" id="CHEBI:30616"/>
    </ligand>
</feature>
<evidence type="ECO:0000256" key="6">
    <source>
        <dbReference type="ARBA" id="ARBA00023235"/>
    </source>
</evidence>
<comment type="subunit">
    <text evidence="7 9">Forms a cylinder of 14 subunits composed of two heptameric rings stacked back-to-back. Interacts with the co-chaperonin GroES.</text>
</comment>
<dbReference type="NCBIfam" id="NF009487">
    <property type="entry name" value="PRK12849.1"/>
    <property type="match status" value="1"/>
</dbReference>
<dbReference type="EC" id="5.6.1.7" evidence="7"/>
<keyword evidence="4 7" id="KW-0067">ATP-binding</keyword>
<dbReference type="Gene3D" id="3.50.7.10">
    <property type="entry name" value="GroEL"/>
    <property type="match status" value="1"/>
</dbReference>
<keyword evidence="11" id="KW-1185">Reference proteome</keyword>
<dbReference type="Gene3D" id="1.10.560.10">
    <property type="entry name" value="GroEL-like equatorial domain"/>
    <property type="match status" value="1"/>
</dbReference>
<dbReference type="GO" id="GO:0042026">
    <property type="term" value="P:protein refolding"/>
    <property type="evidence" value="ECO:0007669"/>
    <property type="project" value="UniProtKB-UniRule"/>
</dbReference>
<feature type="binding site" evidence="7">
    <location>
        <begin position="479"/>
        <end position="481"/>
    </location>
    <ligand>
        <name>ATP</name>
        <dbReference type="ChEBI" id="CHEBI:30616"/>
    </ligand>
</feature>
<dbReference type="InterPro" id="IPR027409">
    <property type="entry name" value="GroEL-like_apical_dom_sf"/>
</dbReference>
<dbReference type="FunFam" id="3.50.7.10:FF:000001">
    <property type="entry name" value="60 kDa chaperonin"/>
    <property type="match status" value="1"/>
</dbReference>
<evidence type="ECO:0000313" key="10">
    <source>
        <dbReference type="EMBL" id="PSI02266.1"/>
    </source>
</evidence>
<evidence type="ECO:0000313" key="11">
    <source>
        <dbReference type="Proteomes" id="UP000240206"/>
    </source>
</evidence>
<evidence type="ECO:0000256" key="4">
    <source>
        <dbReference type="ARBA" id="ARBA00022840"/>
    </source>
</evidence>
<evidence type="ECO:0000256" key="2">
    <source>
        <dbReference type="ARBA" id="ARBA00022490"/>
    </source>
</evidence>
<dbReference type="AlphaFoldDB" id="A0A2P7EG96"/>
<dbReference type="GO" id="GO:0016853">
    <property type="term" value="F:isomerase activity"/>
    <property type="evidence" value="ECO:0007669"/>
    <property type="project" value="UniProtKB-KW"/>
</dbReference>
<dbReference type="InterPro" id="IPR027410">
    <property type="entry name" value="TCP-1-like_intermed_sf"/>
</dbReference>
<comment type="caution">
    <text evidence="7">Lacks conserved residue(s) required for the propagation of feature annotation.</text>
</comment>
<dbReference type="NCBIfam" id="NF009488">
    <property type="entry name" value="PRK12850.1"/>
    <property type="match status" value="1"/>
</dbReference>
<dbReference type="Gene3D" id="3.30.260.10">
    <property type="entry name" value="TCP-1-like chaperonin intermediate domain"/>
    <property type="match status" value="1"/>
</dbReference>
<feature type="binding site" evidence="7">
    <location>
        <begin position="29"/>
        <end position="32"/>
    </location>
    <ligand>
        <name>ATP</name>
        <dbReference type="ChEBI" id="CHEBI:30616"/>
    </ligand>
</feature>
<organism evidence="10 11">
    <name type="scientific">Synechococcus lacustris str. Tous</name>
    <dbReference type="NCBI Taxonomy" id="1910958"/>
    <lineage>
        <taxon>Bacteria</taxon>
        <taxon>Bacillati</taxon>
        <taxon>Cyanobacteriota</taxon>
        <taxon>Cyanophyceae</taxon>
        <taxon>Synechococcales</taxon>
        <taxon>Synechococcaceae</taxon>
        <taxon>Synechococcus</taxon>
    </lineage>
</organism>
<dbReference type="InterPro" id="IPR002423">
    <property type="entry name" value="Cpn60/GroEL/TCP-1"/>
</dbReference>
<evidence type="ECO:0000256" key="9">
    <source>
        <dbReference type="RuleBase" id="RU000419"/>
    </source>
</evidence>
<dbReference type="NCBIfam" id="NF000592">
    <property type="entry name" value="PRK00013.1"/>
    <property type="match status" value="1"/>
</dbReference>
<evidence type="ECO:0000256" key="1">
    <source>
        <dbReference type="ARBA" id="ARBA00006607"/>
    </source>
</evidence>
<dbReference type="SUPFAM" id="SSF48592">
    <property type="entry name" value="GroEL equatorial domain-like"/>
    <property type="match status" value="2"/>
</dbReference>
<gene>
    <name evidence="7 10" type="primary">groL</name>
    <name evidence="7" type="synonym">groEL</name>
    <name evidence="10" type="ORF">C7K08_03825</name>
</gene>
<feature type="binding site" evidence="7">
    <location>
        <begin position="86"/>
        <end position="90"/>
    </location>
    <ligand>
        <name>ATP</name>
        <dbReference type="ChEBI" id="CHEBI:30616"/>
    </ligand>
</feature>
<dbReference type="InterPro" id="IPR018370">
    <property type="entry name" value="Chaperonin_Cpn60_CS"/>
</dbReference>
<comment type="caution">
    <text evidence="10">The sequence shown here is derived from an EMBL/GenBank/DDBJ whole genome shotgun (WGS) entry which is preliminary data.</text>
</comment>
<dbReference type="SUPFAM" id="SSF52029">
    <property type="entry name" value="GroEL apical domain-like"/>
    <property type="match status" value="1"/>
</dbReference>
<comment type="subcellular location">
    <subcellularLocation>
        <location evidence="7">Cytoplasm</location>
    </subcellularLocation>
</comment>
<keyword evidence="3 7" id="KW-0547">Nucleotide-binding</keyword>
<sequence>MAKRIIYNEQARRALERGIDILAEAVAVTLGPKGRNVVLEKKFGAPQIINDGVTIAKEIELEDHIENTGVALIRQAASKTNDAAGDGTTTATVLAHAMVKAGLRNVAAGSNAITLKRGIEKASDFLVKKIEEQAKPITDSKAIAQVGSISAGNDEEVGQMIADAMDKVGKEGVISLEEGKSMTTELEVTEGMRFDKGYISPYFATDTERMEAVLDEPYILLTDKKIGLVQDLVPVLEQIARTGKPLLIIAEDIEKEALATLVVNRLRGVLNVAAVKAPGFGDRRKAMLEDMAVLTNGQLITEDAGLKLENAKIEMLGTARRVTINKDTTTIVAEGNEVAVKARCEQIRKQMDETDSTYDKEKLQERLAKLAGGVAVVKVGAATETEMKDKKLRLEDAINATKAAVEEGIVPGGGTTLAHLAPVLEEWAQQNLSGEELLGARIVASALNAPLKRIAENAGANGSVVAENIRHKPFNEGYNAATGEYVDMLAAGIIDPAKVTRSGLQNAASIAGMVLTTECIVVDLPEKKDAAPAGGGGGGMGGMGGDFDY</sequence>
<dbReference type="Pfam" id="PF00118">
    <property type="entry name" value="Cpn60_TCP1"/>
    <property type="match status" value="1"/>
</dbReference>
<dbReference type="NCBIfam" id="TIGR02348">
    <property type="entry name" value="GroEL"/>
    <property type="match status" value="1"/>
</dbReference>
<evidence type="ECO:0000256" key="5">
    <source>
        <dbReference type="ARBA" id="ARBA00023186"/>
    </source>
</evidence>
<dbReference type="HAMAP" id="MF_00600">
    <property type="entry name" value="CH60"/>
    <property type="match status" value="1"/>
</dbReference>
<dbReference type="GO" id="GO:0005524">
    <property type="term" value="F:ATP binding"/>
    <property type="evidence" value="ECO:0007669"/>
    <property type="project" value="UniProtKB-UniRule"/>
</dbReference>
<keyword evidence="2 7" id="KW-0963">Cytoplasm</keyword>
<dbReference type="InterPro" id="IPR027413">
    <property type="entry name" value="GROEL-like_equatorial_sf"/>
</dbReference>
<keyword evidence="6 7" id="KW-0413">Isomerase</keyword>
<dbReference type="PRINTS" id="PR00298">
    <property type="entry name" value="CHAPERONIN60"/>
</dbReference>
<dbReference type="GO" id="GO:0051082">
    <property type="term" value="F:unfolded protein binding"/>
    <property type="evidence" value="ECO:0007669"/>
    <property type="project" value="UniProtKB-UniRule"/>
</dbReference>
<feature type="binding site" evidence="7">
    <location>
        <position position="495"/>
    </location>
    <ligand>
        <name>ATP</name>
        <dbReference type="ChEBI" id="CHEBI:30616"/>
    </ligand>
</feature>
<dbReference type="CDD" id="cd03344">
    <property type="entry name" value="GroEL"/>
    <property type="match status" value="1"/>
</dbReference>
<dbReference type="InterPro" id="IPR001844">
    <property type="entry name" value="Cpn60/GroEL"/>
</dbReference>
<dbReference type="PROSITE" id="PS00296">
    <property type="entry name" value="CHAPERONINS_CPN60"/>
    <property type="match status" value="1"/>
</dbReference>
<protein>
    <recommendedName>
        <fullName evidence="7">Chaperonin GroEL</fullName>
        <ecNumber evidence="7">5.6.1.7</ecNumber>
    </recommendedName>
    <alternativeName>
        <fullName evidence="7">60 kDa chaperonin</fullName>
    </alternativeName>
    <alternativeName>
        <fullName evidence="7">Chaperonin-60</fullName>
        <shortName evidence="7">Cpn60</shortName>
    </alternativeName>
</protein>
<evidence type="ECO:0000256" key="3">
    <source>
        <dbReference type="ARBA" id="ARBA00022741"/>
    </source>
</evidence>
<comment type="function">
    <text evidence="7 9">Together with its co-chaperonin GroES, plays an essential role in assisting protein folding. The GroEL-GroES system forms a nano-cage that allows encapsulation of the non-native substrate proteins and provides a physical environment optimized to promote and accelerate protein folding.</text>
</comment>